<dbReference type="Pfam" id="PF05421">
    <property type="entry name" value="DUF751"/>
    <property type="match status" value="1"/>
</dbReference>
<protein>
    <submittedName>
        <fullName evidence="2">DUF751 family protein</fullName>
    </submittedName>
</protein>
<feature type="transmembrane region" description="Helical" evidence="1">
    <location>
        <begin position="12"/>
        <end position="34"/>
    </location>
</feature>
<keyword evidence="1" id="KW-1133">Transmembrane helix</keyword>
<gene>
    <name evidence="2" type="ORF">ENR47_07445</name>
</gene>
<keyword evidence="1" id="KW-0812">Transmembrane</keyword>
<organism evidence="2">
    <name type="scientific">Oscillatoriales cyanobacterium SpSt-402</name>
    <dbReference type="NCBI Taxonomy" id="2282168"/>
    <lineage>
        <taxon>Bacteria</taxon>
        <taxon>Bacillati</taxon>
        <taxon>Cyanobacteriota</taxon>
        <taxon>Cyanophyceae</taxon>
        <taxon>Oscillatoriophycideae</taxon>
        <taxon>Oscillatoriales</taxon>
    </lineage>
</organism>
<name>A0A832M5A0_9CYAN</name>
<dbReference type="EMBL" id="DSRD01000478">
    <property type="protein sequence ID" value="HGW94101.1"/>
    <property type="molecule type" value="Genomic_DNA"/>
</dbReference>
<evidence type="ECO:0000256" key="1">
    <source>
        <dbReference type="SAM" id="Phobius"/>
    </source>
</evidence>
<proteinExistence type="predicted"/>
<keyword evidence="1" id="KW-0472">Membrane</keyword>
<sequence>MQNFWNTISKYPIFLAGALLSVFLDAIKPLLPFFKNPVTAIALVGTFVAGFAFLAFTLRAMLGLQQF</sequence>
<comment type="caution">
    <text evidence="2">The sequence shown here is derived from an EMBL/GenBank/DDBJ whole genome shotgun (WGS) entry which is preliminary data.</text>
</comment>
<evidence type="ECO:0000313" key="2">
    <source>
        <dbReference type="EMBL" id="HGW94101.1"/>
    </source>
</evidence>
<reference evidence="2" key="1">
    <citation type="journal article" date="2020" name="mSystems">
        <title>Genome- and Community-Level Interaction Insights into Carbon Utilization and Element Cycling Functions of Hydrothermarchaeota in Hydrothermal Sediment.</title>
        <authorList>
            <person name="Zhou Z."/>
            <person name="Liu Y."/>
            <person name="Xu W."/>
            <person name="Pan J."/>
            <person name="Luo Z.H."/>
            <person name="Li M."/>
        </authorList>
    </citation>
    <scope>NUCLEOTIDE SEQUENCE [LARGE SCALE GENOMIC DNA]</scope>
    <source>
        <strain evidence="2">SpSt-402</strain>
    </source>
</reference>
<accession>A0A832M5A0</accession>
<dbReference type="InterPro" id="IPR008470">
    <property type="entry name" value="Uncharacterised_Ycf33"/>
</dbReference>
<dbReference type="AlphaFoldDB" id="A0A832M5A0"/>
<feature type="transmembrane region" description="Helical" evidence="1">
    <location>
        <begin position="40"/>
        <end position="62"/>
    </location>
</feature>